<dbReference type="SMART" id="SM00342">
    <property type="entry name" value="HTH_ARAC"/>
    <property type="match status" value="1"/>
</dbReference>
<evidence type="ECO:0000256" key="8">
    <source>
        <dbReference type="PROSITE-ProRule" id="PRU00169"/>
    </source>
</evidence>
<dbReference type="SUPFAM" id="SSF52172">
    <property type="entry name" value="CheY-like"/>
    <property type="match status" value="1"/>
</dbReference>
<dbReference type="InterPro" id="IPR018062">
    <property type="entry name" value="HTH_AraC-typ_CS"/>
</dbReference>
<proteinExistence type="predicted"/>
<keyword evidence="4" id="KW-0902">Two-component regulatory system</keyword>
<dbReference type="Proteomes" id="UP000310636">
    <property type="component" value="Unassembled WGS sequence"/>
</dbReference>
<evidence type="ECO:0000259" key="9">
    <source>
        <dbReference type="PROSITE" id="PS01124"/>
    </source>
</evidence>
<dbReference type="PROSITE" id="PS00041">
    <property type="entry name" value="HTH_ARAC_FAMILY_1"/>
    <property type="match status" value="1"/>
</dbReference>
<evidence type="ECO:0000313" key="12">
    <source>
        <dbReference type="Proteomes" id="UP000310636"/>
    </source>
</evidence>
<dbReference type="SUPFAM" id="SSF46689">
    <property type="entry name" value="Homeodomain-like"/>
    <property type="match status" value="1"/>
</dbReference>
<dbReference type="InterPro" id="IPR018060">
    <property type="entry name" value="HTH_AraC"/>
</dbReference>
<dbReference type="PANTHER" id="PTHR42713:SF3">
    <property type="entry name" value="TRANSCRIPTIONAL REGULATORY PROTEIN HPTR"/>
    <property type="match status" value="1"/>
</dbReference>
<keyword evidence="5" id="KW-0805">Transcription regulation</keyword>
<keyword evidence="7" id="KW-0804">Transcription</keyword>
<dbReference type="InterPro" id="IPR041522">
    <property type="entry name" value="CdaR_GGDEF"/>
</dbReference>
<dbReference type="CDD" id="cd17536">
    <property type="entry name" value="REC_YesN-like"/>
    <property type="match status" value="1"/>
</dbReference>
<dbReference type="PROSITE" id="PS01124">
    <property type="entry name" value="HTH_ARAC_FAMILY_2"/>
    <property type="match status" value="1"/>
</dbReference>
<accession>A0A4V3WDV2</accession>
<keyword evidence="2" id="KW-0963">Cytoplasm</keyword>
<dbReference type="InterPro" id="IPR001789">
    <property type="entry name" value="Sig_transdc_resp-reg_receiver"/>
</dbReference>
<name>A0A4V3WDV2_9BACL</name>
<evidence type="ECO:0000256" key="4">
    <source>
        <dbReference type="ARBA" id="ARBA00023012"/>
    </source>
</evidence>
<evidence type="ECO:0000259" key="10">
    <source>
        <dbReference type="PROSITE" id="PS50110"/>
    </source>
</evidence>
<organism evidence="11 12">
    <name type="scientific">Cohnella fermenti</name>
    <dbReference type="NCBI Taxonomy" id="2565925"/>
    <lineage>
        <taxon>Bacteria</taxon>
        <taxon>Bacillati</taxon>
        <taxon>Bacillota</taxon>
        <taxon>Bacilli</taxon>
        <taxon>Bacillales</taxon>
        <taxon>Paenibacillaceae</taxon>
        <taxon>Cohnella</taxon>
    </lineage>
</organism>
<evidence type="ECO:0000256" key="6">
    <source>
        <dbReference type="ARBA" id="ARBA00023125"/>
    </source>
</evidence>
<evidence type="ECO:0000313" key="11">
    <source>
        <dbReference type="EMBL" id="THF73677.1"/>
    </source>
</evidence>
<evidence type="ECO:0000256" key="7">
    <source>
        <dbReference type="ARBA" id="ARBA00023163"/>
    </source>
</evidence>
<dbReference type="Gene3D" id="1.10.10.60">
    <property type="entry name" value="Homeodomain-like"/>
    <property type="match status" value="2"/>
</dbReference>
<protein>
    <submittedName>
        <fullName evidence="11">Response regulator</fullName>
    </submittedName>
</protein>
<dbReference type="PROSITE" id="PS50110">
    <property type="entry name" value="RESPONSE_REGULATORY"/>
    <property type="match status" value="1"/>
</dbReference>
<keyword evidence="12" id="KW-1185">Reference proteome</keyword>
<gene>
    <name evidence="11" type="ORF">E6C55_28235</name>
</gene>
<evidence type="ECO:0000256" key="5">
    <source>
        <dbReference type="ARBA" id="ARBA00023015"/>
    </source>
</evidence>
<dbReference type="Pfam" id="PF12833">
    <property type="entry name" value="HTH_18"/>
    <property type="match status" value="1"/>
</dbReference>
<sequence length="539" mass="59118">MLKMLIVEDERWEREGLAEFLDWPSLGIGCVELACDGIEGLEKAREAVPDILITDIAMPGRNGIELAKLVRGELPNVKIVVLTGYGDFEYARDALRFGAVDYLLKPIEEEALRATISRIVEDCEQEERRRDEEASRRQAYEEGRRAALRQALAARLAAREPHGEAAPDLEEALAEASDGGRLPEAYGIWGVRAPRPAGAIDALFLEEQAGKELRRPVIVHVLGEGMSAEAALLFALRREEAESQRELATKLLRGLDLAGQPADGGGWTIAISPSVKSPADAGESYREAAKALRFTVWNGWAGVAEAADEERERARFSPEAEAFDRRCREQAKRVRSLLGGGDEQGAAAALDELFALVAASPGAGRAYAASLCSGLLEGLLTLAAPAGASSAASGEELAELLACEERRELYARMRTAVGQVAKRLREKREHKDDYLVERLLRLVEARYGDPTLSLVSLAEELFVSPNHLGATFKKKLGKSPTEYLQEYRLALAEEMLRETRQRVAAVAERVGIPNTSYFVALFKNAYGMTPGEYQELTQR</sequence>
<dbReference type="OrthoDB" id="384217at2"/>
<dbReference type="InterPro" id="IPR009057">
    <property type="entry name" value="Homeodomain-like_sf"/>
</dbReference>
<keyword evidence="6" id="KW-0238">DNA-binding</keyword>
<dbReference type="InterPro" id="IPR011006">
    <property type="entry name" value="CheY-like_superfamily"/>
</dbReference>
<evidence type="ECO:0000256" key="1">
    <source>
        <dbReference type="ARBA" id="ARBA00004496"/>
    </source>
</evidence>
<dbReference type="AlphaFoldDB" id="A0A4V3WDV2"/>
<comment type="subcellular location">
    <subcellularLocation>
        <location evidence="1">Cytoplasm</location>
    </subcellularLocation>
</comment>
<dbReference type="GO" id="GO:0000160">
    <property type="term" value="P:phosphorelay signal transduction system"/>
    <property type="evidence" value="ECO:0007669"/>
    <property type="project" value="UniProtKB-KW"/>
</dbReference>
<dbReference type="GO" id="GO:0003700">
    <property type="term" value="F:DNA-binding transcription factor activity"/>
    <property type="evidence" value="ECO:0007669"/>
    <property type="project" value="InterPro"/>
</dbReference>
<dbReference type="SMART" id="SM00448">
    <property type="entry name" value="REC"/>
    <property type="match status" value="1"/>
</dbReference>
<dbReference type="Gene3D" id="3.40.50.2300">
    <property type="match status" value="1"/>
</dbReference>
<feature type="domain" description="HTH araC/xylS-type" evidence="9">
    <location>
        <begin position="437"/>
        <end position="536"/>
    </location>
</feature>
<dbReference type="Pfam" id="PF17853">
    <property type="entry name" value="GGDEF_2"/>
    <property type="match status" value="1"/>
</dbReference>
<dbReference type="InterPro" id="IPR051552">
    <property type="entry name" value="HptR"/>
</dbReference>
<keyword evidence="3 8" id="KW-0597">Phosphoprotein</keyword>
<evidence type="ECO:0000256" key="2">
    <source>
        <dbReference type="ARBA" id="ARBA00022490"/>
    </source>
</evidence>
<dbReference type="GO" id="GO:0005737">
    <property type="term" value="C:cytoplasm"/>
    <property type="evidence" value="ECO:0007669"/>
    <property type="project" value="UniProtKB-SubCell"/>
</dbReference>
<comment type="caution">
    <text evidence="11">The sequence shown here is derived from an EMBL/GenBank/DDBJ whole genome shotgun (WGS) entry which is preliminary data.</text>
</comment>
<reference evidence="11 12" key="1">
    <citation type="submission" date="2019-04" db="EMBL/GenBank/DDBJ databases">
        <title>Cohnella sp. nov. isolated from preserved vegetables.</title>
        <authorList>
            <person name="Lin S.-Y."/>
            <person name="Hung M.-H."/>
            <person name="Young C.-C."/>
        </authorList>
    </citation>
    <scope>NUCLEOTIDE SEQUENCE [LARGE SCALE GENOMIC DNA]</scope>
    <source>
        <strain evidence="11 12">CC-MHH1044</strain>
    </source>
</reference>
<dbReference type="GO" id="GO:0043565">
    <property type="term" value="F:sequence-specific DNA binding"/>
    <property type="evidence" value="ECO:0007669"/>
    <property type="project" value="InterPro"/>
</dbReference>
<dbReference type="InterPro" id="IPR020449">
    <property type="entry name" value="Tscrpt_reg_AraC-type_HTH"/>
</dbReference>
<dbReference type="PRINTS" id="PR00032">
    <property type="entry name" value="HTHARAC"/>
</dbReference>
<dbReference type="Pfam" id="PF00072">
    <property type="entry name" value="Response_reg"/>
    <property type="match status" value="1"/>
</dbReference>
<dbReference type="EMBL" id="SSOB01000051">
    <property type="protein sequence ID" value="THF73677.1"/>
    <property type="molecule type" value="Genomic_DNA"/>
</dbReference>
<dbReference type="PANTHER" id="PTHR42713">
    <property type="entry name" value="HISTIDINE KINASE-RELATED"/>
    <property type="match status" value="1"/>
</dbReference>
<feature type="domain" description="Response regulatory" evidence="10">
    <location>
        <begin position="3"/>
        <end position="120"/>
    </location>
</feature>
<feature type="modified residue" description="4-aspartylphosphate" evidence="8">
    <location>
        <position position="55"/>
    </location>
</feature>
<evidence type="ECO:0000256" key="3">
    <source>
        <dbReference type="ARBA" id="ARBA00022553"/>
    </source>
</evidence>